<dbReference type="EMBL" id="JAECZC010000007">
    <property type="protein sequence ID" value="MBH8561612.1"/>
    <property type="molecule type" value="Genomic_DNA"/>
</dbReference>
<keyword evidence="1" id="KW-0732">Signal</keyword>
<dbReference type="Proteomes" id="UP000632766">
    <property type="component" value="Unassembled WGS sequence"/>
</dbReference>
<gene>
    <name evidence="2" type="ORF">I8748_05370</name>
</gene>
<accession>A0A8J7HLU2</accession>
<feature type="chain" id="PRO_5035221028" evidence="1">
    <location>
        <begin position="26"/>
        <end position="112"/>
    </location>
</feature>
<dbReference type="AlphaFoldDB" id="A0A8J7HLU2"/>
<sequence>MKRTIVFLISLTLSFLFCFSSIAMAEEIQIQIPEVASQSDKSGDIIQVPPLKVNNANSLMLEAKISTQVLKESPNTNMQSSQIPSNLVCSPRICVTSDRRPGYYLGGQCTPC</sequence>
<dbReference type="RefSeq" id="WP_198123619.1">
    <property type="nucleotide sequence ID" value="NZ_JAECZC010000007.1"/>
</dbReference>
<feature type="signal peptide" evidence="1">
    <location>
        <begin position="1"/>
        <end position="25"/>
    </location>
</feature>
<reference evidence="2 3" key="1">
    <citation type="journal article" date="2021" name="Int. J. Syst. Evol. Microbiol.">
        <title>Amazonocrinis nigriterrae gen. nov., sp. nov., Atlanticothrix silvestris gen. nov., sp. nov. and Dendronalium phyllosphericum gen. nov., sp. nov., nostocacean cyanobacteria from Brazilian environments.</title>
        <authorList>
            <person name="Alvarenga D.O."/>
            <person name="Andreote A.P.D."/>
            <person name="Branco L.H.Z."/>
            <person name="Delbaje E."/>
            <person name="Cruz R.B."/>
            <person name="Varani A.M."/>
            <person name="Fiore M.F."/>
        </authorList>
    </citation>
    <scope>NUCLEOTIDE SEQUENCE [LARGE SCALE GENOMIC DNA]</scope>
    <source>
        <strain evidence="2 3">CENA67</strain>
    </source>
</reference>
<organism evidence="2 3">
    <name type="scientific">Amazonocrinis nigriterrae CENA67</name>
    <dbReference type="NCBI Taxonomy" id="2794033"/>
    <lineage>
        <taxon>Bacteria</taxon>
        <taxon>Bacillati</taxon>
        <taxon>Cyanobacteriota</taxon>
        <taxon>Cyanophyceae</taxon>
        <taxon>Nostocales</taxon>
        <taxon>Nostocaceae</taxon>
        <taxon>Amazonocrinis</taxon>
        <taxon>Amazonocrinis nigriterrae</taxon>
    </lineage>
</organism>
<evidence type="ECO:0000313" key="3">
    <source>
        <dbReference type="Proteomes" id="UP000632766"/>
    </source>
</evidence>
<proteinExistence type="predicted"/>
<evidence type="ECO:0000313" key="2">
    <source>
        <dbReference type="EMBL" id="MBH8561612.1"/>
    </source>
</evidence>
<name>A0A8J7HLU2_9NOST</name>
<protein>
    <submittedName>
        <fullName evidence="2">Uncharacterized protein</fullName>
    </submittedName>
</protein>
<comment type="caution">
    <text evidence="2">The sequence shown here is derived from an EMBL/GenBank/DDBJ whole genome shotgun (WGS) entry which is preliminary data.</text>
</comment>
<evidence type="ECO:0000256" key="1">
    <source>
        <dbReference type="SAM" id="SignalP"/>
    </source>
</evidence>
<keyword evidence="3" id="KW-1185">Reference proteome</keyword>